<dbReference type="SUPFAM" id="SSF143011">
    <property type="entry name" value="RelE-like"/>
    <property type="match status" value="1"/>
</dbReference>
<dbReference type="InterPro" id="IPR007711">
    <property type="entry name" value="HigB-1"/>
</dbReference>
<dbReference type="PANTHER" id="PTHR40266">
    <property type="entry name" value="TOXIN HIGB-1"/>
    <property type="match status" value="1"/>
</dbReference>
<protein>
    <submittedName>
        <fullName evidence="1">Proteic killer suppression protein</fullName>
    </submittedName>
</protein>
<dbReference type="EMBL" id="JAVDVC010000009">
    <property type="protein sequence ID" value="MDR6960266.1"/>
    <property type="molecule type" value="Genomic_DNA"/>
</dbReference>
<dbReference type="PANTHER" id="PTHR40266:SF2">
    <property type="entry name" value="TOXIN HIGB-1"/>
    <property type="match status" value="1"/>
</dbReference>
<dbReference type="InterPro" id="IPR035093">
    <property type="entry name" value="RelE/ParE_toxin_dom_sf"/>
</dbReference>
<organism evidence="1 2">
    <name type="scientific">Pseudomonas brassicacearum</name>
    <dbReference type="NCBI Taxonomy" id="930166"/>
    <lineage>
        <taxon>Bacteria</taxon>
        <taxon>Pseudomonadati</taxon>
        <taxon>Pseudomonadota</taxon>
        <taxon>Gammaproteobacteria</taxon>
        <taxon>Pseudomonadales</taxon>
        <taxon>Pseudomonadaceae</taxon>
        <taxon>Pseudomonas</taxon>
    </lineage>
</organism>
<evidence type="ECO:0000313" key="1">
    <source>
        <dbReference type="EMBL" id="MDR6960266.1"/>
    </source>
</evidence>
<dbReference type="Pfam" id="PF05015">
    <property type="entry name" value="HigB-like_toxin"/>
    <property type="match status" value="1"/>
</dbReference>
<dbReference type="AlphaFoldDB" id="A0AAW8MFY3"/>
<proteinExistence type="predicted"/>
<name>A0AAW8MFY3_9PSED</name>
<comment type="caution">
    <text evidence="1">The sequence shown here is derived from an EMBL/GenBank/DDBJ whole genome shotgun (WGS) entry which is preliminary data.</text>
</comment>
<reference evidence="1" key="1">
    <citation type="submission" date="2023-07" db="EMBL/GenBank/DDBJ databases">
        <title>Sorghum-associated microbial communities from plants grown in Nebraska, USA.</title>
        <authorList>
            <person name="Schachtman D."/>
        </authorList>
    </citation>
    <scope>NUCLEOTIDE SEQUENCE</scope>
    <source>
        <strain evidence="1">3432</strain>
    </source>
</reference>
<accession>A0AAW8MFY3</accession>
<gene>
    <name evidence="1" type="ORF">J2W43_004267</name>
</gene>
<dbReference type="Proteomes" id="UP001252613">
    <property type="component" value="Unassembled WGS sequence"/>
</dbReference>
<dbReference type="Gene3D" id="3.30.2310.20">
    <property type="entry name" value="RelE-like"/>
    <property type="match status" value="1"/>
</dbReference>
<sequence length="100" mass="12020">MYRLTLVSMIKSFQHKGLRFFYETGSTRGIRADHEKRLARMLQFMDRAQVPNDLDIPGWRLHPLRGERVQYWSLSVSGNWRIIFRFIGSDIELVDYLDYH</sequence>
<evidence type="ECO:0000313" key="2">
    <source>
        <dbReference type="Proteomes" id="UP001252613"/>
    </source>
</evidence>